<evidence type="ECO:0000313" key="3">
    <source>
        <dbReference type="EMBL" id="MEV5249284.1"/>
    </source>
</evidence>
<accession>A0ABV3JQU9</accession>
<proteinExistence type="predicted"/>
<dbReference type="Pfam" id="PF13699">
    <property type="entry name" value="eCIS_core"/>
    <property type="match status" value="1"/>
</dbReference>
<evidence type="ECO:0000313" key="4">
    <source>
        <dbReference type="Proteomes" id="UP001552527"/>
    </source>
</evidence>
<gene>
    <name evidence="3" type="ORF">AB0K95_29055</name>
</gene>
<feature type="region of interest" description="Disordered" evidence="1">
    <location>
        <begin position="64"/>
        <end position="108"/>
    </location>
</feature>
<feature type="domain" description="eCIS core" evidence="2">
    <location>
        <begin position="96"/>
        <end position="167"/>
    </location>
</feature>
<name>A0ABV3JQU9_9ACTN</name>
<dbReference type="Proteomes" id="UP001552527">
    <property type="component" value="Unassembled WGS sequence"/>
</dbReference>
<dbReference type="InterPro" id="IPR025295">
    <property type="entry name" value="eCIS_core_dom"/>
</dbReference>
<sequence length="435" mass="45192">MRAQDSEKAQDRTKLRAPVTRTPSAAPDPAVLSQGTGPRPGDVTALQRTAGNRAVARALQREAHRHSADCGHGTRATEEATGSAVKGILGSRGRSLPTSVQRDAEARLGTPRGAYSAVQIHDGPKDLEVSRALGAVAFTSGSDIVGDVSQPQTLYHELHHVMQQQRGAVPGTDMGNGLKVSDENDHAEREAAEVGARAAAASPVQRATDAPVTGAFEAVAGCSVPVQRAAVVQRAGGAQATAPARMDGDRLLDVIVGHNRTLGGFPFGRESRNNGGNNLISRPVEVRVQDGPTTAVLAVHLNVMLNTGGEVVDRRSGSSSVTIGGEKAHLTARLASSQSSIEQNGASVLTAGESIHVGRSNAAKGWGNNPANTGALADKAGVPADKLVAELQHRFPPGEIADIIERFKTDVGRVVIHALLPEVVTVKWEGDASFA</sequence>
<reference evidence="3 4" key="1">
    <citation type="submission" date="2024-06" db="EMBL/GenBank/DDBJ databases">
        <title>The Natural Products Discovery Center: Release of the First 8490 Sequenced Strains for Exploring Actinobacteria Biosynthetic Diversity.</title>
        <authorList>
            <person name="Kalkreuter E."/>
            <person name="Kautsar S.A."/>
            <person name="Yang D."/>
            <person name="Bader C.D."/>
            <person name="Teijaro C.N."/>
            <person name="Fluegel L."/>
            <person name="Davis C.M."/>
            <person name="Simpson J.R."/>
            <person name="Lauterbach L."/>
            <person name="Steele A.D."/>
            <person name="Gui C."/>
            <person name="Meng S."/>
            <person name="Li G."/>
            <person name="Viehrig K."/>
            <person name="Ye F."/>
            <person name="Su P."/>
            <person name="Kiefer A.F."/>
            <person name="Nichols A."/>
            <person name="Cepeda A.J."/>
            <person name="Yan W."/>
            <person name="Fan B."/>
            <person name="Jiang Y."/>
            <person name="Adhikari A."/>
            <person name="Zheng C.-J."/>
            <person name="Schuster L."/>
            <person name="Cowan T.M."/>
            <person name="Smanski M.J."/>
            <person name="Chevrette M.G."/>
            <person name="De Carvalho L.P.S."/>
            <person name="Shen B."/>
        </authorList>
    </citation>
    <scope>NUCLEOTIDE SEQUENCE [LARGE SCALE GENOMIC DNA]</scope>
    <source>
        <strain evidence="3 4">NPDC052768</strain>
    </source>
</reference>
<evidence type="ECO:0000259" key="2">
    <source>
        <dbReference type="Pfam" id="PF13699"/>
    </source>
</evidence>
<comment type="caution">
    <text evidence="3">The sequence shown here is derived from an EMBL/GenBank/DDBJ whole genome shotgun (WGS) entry which is preliminary data.</text>
</comment>
<feature type="region of interest" description="Disordered" evidence="1">
    <location>
        <begin position="1"/>
        <end position="41"/>
    </location>
</feature>
<feature type="compositionally biased region" description="Basic and acidic residues" evidence="1">
    <location>
        <begin position="1"/>
        <end position="14"/>
    </location>
</feature>
<dbReference type="RefSeq" id="WP_364026233.1">
    <property type="nucleotide sequence ID" value="NZ_JBFATD010000009.1"/>
</dbReference>
<dbReference type="EMBL" id="JBFATE010000014">
    <property type="protein sequence ID" value="MEV5249284.1"/>
    <property type="molecule type" value="Genomic_DNA"/>
</dbReference>
<organism evidence="3 4">
    <name type="scientific">Streptomyces werraensis</name>
    <dbReference type="NCBI Taxonomy" id="68284"/>
    <lineage>
        <taxon>Bacteria</taxon>
        <taxon>Bacillati</taxon>
        <taxon>Actinomycetota</taxon>
        <taxon>Actinomycetes</taxon>
        <taxon>Kitasatosporales</taxon>
        <taxon>Streptomycetaceae</taxon>
        <taxon>Streptomyces</taxon>
    </lineage>
</organism>
<protein>
    <submittedName>
        <fullName evidence="3">DUF4157 domain-containing protein</fullName>
    </submittedName>
</protein>
<evidence type="ECO:0000256" key="1">
    <source>
        <dbReference type="SAM" id="MobiDB-lite"/>
    </source>
</evidence>
<keyword evidence="4" id="KW-1185">Reference proteome</keyword>